<keyword evidence="2" id="KW-1185">Reference proteome</keyword>
<protein>
    <recommendedName>
        <fullName evidence="3">Capsule polysaccharide biosynthesis protein</fullName>
    </recommendedName>
</protein>
<evidence type="ECO:0000313" key="2">
    <source>
        <dbReference type="Proteomes" id="UP000295611"/>
    </source>
</evidence>
<reference evidence="1 2" key="1">
    <citation type="submission" date="2019-03" db="EMBL/GenBank/DDBJ databases">
        <title>Genomic Encyclopedia of Type Strains, Phase III (KMG-III): the genomes of soil and plant-associated and newly described type strains.</title>
        <authorList>
            <person name="Whitman W."/>
        </authorList>
    </citation>
    <scope>NUCLEOTIDE SEQUENCE [LARGE SCALE GENOMIC DNA]</scope>
    <source>
        <strain evidence="1 2">CECT 8976</strain>
    </source>
</reference>
<organism evidence="1 2">
    <name type="scientific">Paludibacterium purpuratum</name>
    <dbReference type="NCBI Taxonomy" id="1144873"/>
    <lineage>
        <taxon>Bacteria</taxon>
        <taxon>Pseudomonadati</taxon>
        <taxon>Pseudomonadota</taxon>
        <taxon>Betaproteobacteria</taxon>
        <taxon>Neisseriales</taxon>
        <taxon>Chromobacteriaceae</taxon>
        <taxon>Paludibacterium</taxon>
    </lineage>
</organism>
<sequence length="403" mass="45606">MVGKYAVSTLMRQLRSGHIDIQDQTINLHMQVALQRCLNHASASKALLAQWSPKLVVFVDRGYTPEGPLFEACIQSGIQPITFNAAHKDNALLLKRYGQENSNVHPASLAQETWQALQAMPWDQQKFTAVQNEIEHCYKTGQWYGEVATQHNTALLDRAKLKQRLGFNNQKKTVLLFPHIFWDATFFWGNDVFHDYEEWFAETVKAAWRLDHVNWVIKVHPANVVKNIRDGSSKMFAELEVLARFGPVPQHIRVLPADTDISTLSVFTIGDVCLTVRGTVGIEAATFGLNVITAGTGRYDRLGFTHDIESREEYLQLLSDIDKLSPPSLQQIELAQRYAYGVFINRPLQIESIPFSYSKTRTAELEVQISQQAEHELFRASDIRAIKAWLDSGKMDLCGIPPG</sequence>
<accession>A0A4R7B1B9</accession>
<proteinExistence type="predicted"/>
<evidence type="ECO:0008006" key="3">
    <source>
        <dbReference type="Google" id="ProtNLM"/>
    </source>
</evidence>
<dbReference type="Proteomes" id="UP000295611">
    <property type="component" value="Unassembled WGS sequence"/>
</dbReference>
<comment type="caution">
    <text evidence="1">The sequence shown here is derived from an EMBL/GenBank/DDBJ whole genome shotgun (WGS) entry which is preliminary data.</text>
</comment>
<dbReference type="EMBL" id="SNZP01000010">
    <property type="protein sequence ID" value="TDR76722.1"/>
    <property type="molecule type" value="Genomic_DNA"/>
</dbReference>
<evidence type="ECO:0000313" key="1">
    <source>
        <dbReference type="EMBL" id="TDR76722.1"/>
    </source>
</evidence>
<dbReference type="AlphaFoldDB" id="A0A4R7B1B9"/>
<gene>
    <name evidence="1" type="ORF">DFP86_110150</name>
</gene>
<name>A0A4R7B1B9_9NEIS</name>